<dbReference type="OrthoDB" id="9019065at2"/>
<dbReference type="AlphaFoldDB" id="A0A7X2RWI5"/>
<dbReference type="EMBL" id="WLYI01000051">
    <property type="protein sequence ID" value="MTD22323.1"/>
    <property type="molecule type" value="Genomic_DNA"/>
</dbReference>
<evidence type="ECO:0000313" key="2">
    <source>
        <dbReference type="EMBL" id="MTD22323.1"/>
    </source>
</evidence>
<organism evidence="2 3">
    <name type="scientific">Pseudomonas karstica</name>
    <dbReference type="NCBI Taxonomy" id="1055468"/>
    <lineage>
        <taxon>Bacteria</taxon>
        <taxon>Pseudomonadati</taxon>
        <taxon>Pseudomonadota</taxon>
        <taxon>Gammaproteobacteria</taxon>
        <taxon>Pseudomonadales</taxon>
        <taxon>Pseudomonadaceae</taxon>
        <taxon>Pseudomonas</taxon>
    </lineage>
</organism>
<evidence type="ECO:0000259" key="1">
    <source>
        <dbReference type="Pfam" id="PF15655"/>
    </source>
</evidence>
<dbReference type="Pfam" id="PF15655">
    <property type="entry name" value="Imm-NTF2"/>
    <property type="match status" value="1"/>
</dbReference>
<feature type="domain" description="NTF2 fold immunity protein" evidence="1">
    <location>
        <begin position="40"/>
        <end position="169"/>
    </location>
</feature>
<reference evidence="2 3" key="1">
    <citation type="submission" date="2019-11" db="EMBL/GenBank/DDBJ databases">
        <title>Pseudmonas karstica sp. nov. and Pseudomonas spelaei sp. nov. from caves.</title>
        <authorList>
            <person name="Zeman M."/>
        </authorList>
    </citation>
    <scope>NUCLEOTIDE SEQUENCE [LARGE SCALE GENOMIC DNA]</scope>
    <source>
        <strain evidence="2 3">CCM 7891</strain>
    </source>
</reference>
<evidence type="ECO:0000313" key="3">
    <source>
        <dbReference type="Proteomes" id="UP000431485"/>
    </source>
</evidence>
<name>A0A7X2RWI5_9PSED</name>
<sequence>MALAGPGQPRSYTMYFRTVRLCCRTYLVTEVFMLPEEKKVLNVLKEFMAAMRDWECAYSHEQRILIDSDKDSSECDKKYENILREVLGRFSVSKSRNWARLADLGCGSPPTYDPDRDVIEAPELVGEKCAVVVRQTVRLKAVYKFSLHAKDGSWLIVKKETLNGDKWKQTAL</sequence>
<accession>A0A7X2RWI5</accession>
<dbReference type="Proteomes" id="UP000431485">
    <property type="component" value="Unassembled WGS sequence"/>
</dbReference>
<dbReference type="InterPro" id="IPR028049">
    <property type="entry name" value="Imm-NTF2"/>
</dbReference>
<comment type="caution">
    <text evidence="2">The sequence shown here is derived from an EMBL/GenBank/DDBJ whole genome shotgun (WGS) entry which is preliminary data.</text>
</comment>
<gene>
    <name evidence="2" type="ORF">GIR22_24640</name>
</gene>
<protein>
    <recommendedName>
        <fullName evidence="1">NTF2 fold immunity protein domain-containing protein</fullName>
    </recommendedName>
</protein>
<keyword evidence="3" id="KW-1185">Reference proteome</keyword>
<proteinExistence type="predicted"/>